<keyword evidence="2" id="KW-1185">Reference proteome</keyword>
<sequence>MYADEGLLPDAQQKVAETRLDPNCSRYTSLVPGLPATSRTALQHTASKQSTMLPELAFEALESGLPFESIKRSHDARHSSLTDSLP</sequence>
<accession>A0A0N7LBB5</accession>
<name>A0A0N7LBB5_9BASI</name>
<dbReference type="Proteomes" id="UP000054845">
    <property type="component" value="Unassembled WGS sequence"/>
</dbReference>
<dbReference type="AlphaFoldDB" id="A0A0N7LBB5"/>
<proteinExistence type="predicted"/>
<reference evidence="1 2" key="1">
    <citation type="submission" date="2014-09" db="EMBL/GenBank/DDBJ databases">
        <authorList>
            <person name="Magalhaes I.L.F."/>
            <person name="Oliveira U."/>
            <person name="Santos F.R."/>
            <person name="Vidigal T.H.D.A."/>
            <person name="Brescovit A.D."/>
            <person name="Santos A.J."/>
        </authorList>
    </citation>
    <scope>NUCLEOTIDE SEQUENCE [LARGE SCALE GENOMIC DNA]</scope>
</reference>
<organism evidence="1 2">
    <name type="scientific">Ceraceosorus bombacis</name>
    <dbReference type="NCBI Taxonomy" id="401625"/>
    <lineage>
        <taxon>Eukaryota</taxon>
        <taxon>Fungi</taxon>
        <taxon>Dikarya</taxon>
        <taxon>Basidiomycota</taxon>
        <taxon>Ustilaginomycotina</taxon>
        <taxon>Exobasidiomycetes</taxon>
        <taxon>Ceraceosorales</taxon>
        <taxon>Ceraceosoraceae</taxon>
        <taxon>Ceraceosorus</taxon>
    </lineage>
</organism>
<protein>
    <submittedName>
        <fullName evidence="1">Uncharacterized protein</fullName>
    </submittedName>
</protein>
<evidence type="ECO:0000313" key="2">
    <source>
        <dbReference type="Proteomes" id="UP000054845"/>
    </source>
</evidence>
<dbReference type="EMBL" id="CCYA01000276">
    <property type="protein sequence ID" value="CEH18922.1"/>
    <property type="molecule type" value="Genomic_DNA"/>
</dbReference>
<evidence type="ECO:0000313" key="1">
    <source>
        <dbReference type="EMBL" id="CEH18922.1"/>
    </source>
</evidence>